<evidence type="ECO:0000313" key="1">
    <source>
        <dbReference type="EMBL" id="KKK82651.1"/>
    </source>
</evidence>
<dbReference type="Gene3D" id="3.40.50.300">
    <property type="entry name" value="P-loop containing nucleotide triphosphate hydrolases"/>
    <property type="match status" value="1"/>
</dbReference>
<organism evidence="1">
    <name type="scientific">marine sediment metagenome</name>
    <dbReference type="NCBI Taxonomy" id="412755"/>
    <lineage>
        <taxon>unclassified sequences</taxon>
        <taxon>metagenomes</taxon>
        <taxon>ecological metagenomes</taxon>
    </lineage>
</organism>
<dbReference type="InterPro" id="IPR027417">
    <property type="entry name" value="P-loop_NTPase"/>
</dbReference>
<dbReference type="AlphaFoldDB" id="A0A0F9BE05"/>
<sequence length="49" mass="5489">MKKLILTVGLPRSGKSTWARKQGHPIVNPDSIRLALYGEPFIEEAEPMI</sequence>
<reference evidence="1" key="1">
    <citation type="journal article" date="2015" name="Nature">
        <title>Complex archaea that bridge the gap between prokaryotes and eukaryotes.</title>
        <authorList>
            <person name="Spang A."/>
            <person name="Saw J.H."/>
            <person name="Jorgensen S.L."/>
            <person name="Zaremba-Niedzwiedzka K."/>
            <person name="Martijn J."/>
            <person name="Lind A.E."/>
            <person name="van Eijk R."/>
            <person name="Schleper C."/>
            <person name="Guy L."/>
            <person name="Ettema T.J."/>
        </authorList>
    </citation>
    <scope>NUCLEOTIDE SEQUENCE</scope>
</reference>
<accession>A0A0F9BE05</accession>
<proteinExistence type="predicted"/>
<feature type="non-terminal residue" evidence="1">
    <location>
        <position position="49"/>
    </location>
</feature>
<dbReference type="SUPFAM" id="SSF52540">
    <property type="entry name" value="P-loop containing nucleoside triphosphate hydrolases"/>
    <property type="match status" value="1"/>
</dbReference>
<gene>
    <name evidence="1" type="ORF">LCGC14_2801230</name>
</gene>
<comment type="caution">
    <text evidence="1">The sequence shown here is derived from an EMBL/GenBank/DDBJ whole genome shotgun (WGS) entry which is preliminary data.</text>
</comment>
<dbReference type="EMBL" id="LAZR01052576">
    <property type="protein sequence ID" value="KKK82651.1"/>
    <property type="molecule type" value="Genomic_DNA"/>
</dbReference>
<protein>
    <submittedName>
        <fullName evidence="1">Uncharacterized protein</fullName>
    </submittedName>
</protein>
<name>A0A0F9BE05_9ZZZZ</name>